<accession>A0A9P6EES4</accession>
<keyword evidence="2" id="KW-1185">Reference proteome</keyword>
<dbReference type="AlphaFoldDB" id="A0A9P6EES4"/>
<dbReference type="Proteomes" id="UP000807306">
    <property type="component" value="Unassembled WGS sequence"/>
</dbReference>
<sequence length="175" mass="20101">MLRNFLLRTSVTTKVKKFEVWKRPPQRDEERMAWASSNSSIIPAQKLHTPRVHLLFRVSIVATFEFLAKGQSGEAKSFPPFIFWTQQLLSSVFRFPLSPSEAPPRNDGTVKVANPVTPFMVGDREERRSNVDNITLKGVDVSEPKWWGSVQRRYRDLVGEQASGRKANLNFVGRW</sequence>
<name>A0A9P6EES4_9AGAR</name>
<organism evidence="1 2">
    <name type="scientific">Crepidotus variabilis</name>
    <dbReference type="NCBI Taxonomy" id="179855"/>
    <lineage>
        <taxon>Eukaryota</taxon>
        <taxon>Fungi</taxon>
        <taxon>Dikarya</taxon>
        <taxon>Basidiomycota</taxon>
        <taxon>Agaricomycotina</taxon>
        <taxon>Agaricomycetes</taxon>
        <taxon>Agaricomycetidae</taxon>
        <taxon>Agaricales</taxon>
        <taxon>Agaricineae</taxon>
        <taxon>Crepidotaceae</taxon>
        <taxon>Crepidotus</taxon>
    </lineage>
</organism>
<proteinExistence type="predicted"/>
<gene>
    <name evidence="1" type="ORF">CPB83DRAFT_883763</name>
</gene>
<reference evidence="1" key="1">
    <citation type="submission" date="2020-11" db="EMBL/GenBank/DDBJ databases">
        <authorList>
            <consortium name="DOE Joint Genome Institute"/>
            <person name="Ahrendt S."/>
            <person name="Riley R."/>
            <person name="Andreopoulos W."/>
            <person name="Labutti K."/>
            <person name="Pangilinan J."/>
            <person name="Ruiz-Duenas F.J."/>
            <person name="Barrasa J.M."/>
            <person name="Sanchez-Garcia M."/>
            <person name="Camarero S."/>
            <person name="Miyauchi S."/>
            <person name="Serrano A."/>
            <person name="Linde D."/>
            <person name="Babiker R."/>
            <person name="Drula E."/>
            <person name="Ayuso-Fernandez I."/>
            <person name="Pacheco R."/>
            <person name="Padilla G."/>
            <person name="Ferreira P."/>
            <person name="Barriuso J."/>
            <person name="Kellner H."/>
            <person name="Castanera R."/>
            <person name="Alfaro M."/>
            <person name="Ramirez L."/>
            <person name="Pisabarro A.G."/>
            <person name="Kuo A."/>
            <person name="Tritt A."/>
            <person name="Lipzen A."/>
            <person name="He G."/>
            <person name="Yan M."/>
            <person name="Ng V."/>
            <person name="Cullen D."/>
            <person name="Martin F."/>
            <person name="Rosso M.-N."/>
            <person name="Henrissat B."/>
            <person name="Hibbett D."/>
            <person name="Martinez A.T."/>
            <person name="Grigoriev I.V."/>
        </authorList>
    </citation>
    <scope>NUCLEOTIDE SEQUENCE</scope>
    <source>
        <strain evidence="1">CBS 506.95</strain>
    </source>
</reference>
<dbReference type="EMBL" id="MU157855">
    <property type="protein sequence ID" value="KAF9528191.1"/>
    <property type="molecule type" value="Genomic_DNA"/>
</dbReference>
<protein>
    <submittedName>
        <fullName evidence="1">Uncharacterized protein</fullName>
    </submittedName>
</protein>
<evidence type="ECO:0000313" key="2">
    <source>
        <dbReference type="Proteomes" id="UP000807306"/>
    </source>
</evidence>
<comment type="caution">
    <text evidence="1">The sequence shown here is derived from an EMBL/GenBank/DDBJ whole genome shotgun (WGS) entry which is preliminary data.</text>
</comment>
<evidence type="ECO:0000313" key="1">
    <source>
        <dbReference type="EMBL" id="KAF9528191.1"/>
    </source>
</evidence>